<dbReference type="Gene3D" id="6.10.30.10">
    <property type="match status" value="1"/>
</dbReference>
<evidence type="ECO:0000313" key="1">
    <source>
        <dbReference type="EMBL" id="SHO53105.1"/>
    </source>
</evidence>
<dbReference type="STRING" id="1121416.SAMN02745220_04927"/>
<name>A0A1M7YKE7_9BACT</name>
<gene>
    <name evidence="1" type="ORF">SAMN02745220_04927</name>
</gene>
<sequence>MSMFGQVFVKDNKYKLKGDFHHLTPCTPIRDADSGFKLLGVTNPRDMTYMHSYGGEAVFFESLSKGKLLATRCDQFECESKGSVYIPFRIHCPDCLAKNTVIDLTDVARKTARVHTFMVCERSGAFNMLDTPIKFINIEFDGVATILMSYLSIGEPDMQMRVVPIFRTSGPTFTILDLSWVPEGTREDQLPEGFSF</sequence>
<dbReference type="EMBL" id="FRFE01000046">
    <property type="protein sequence ID" value="SHO53105.1"/>
    <property type="molecule type" value="Genomic_DNA"/>
</dbReference>
<organism evidence="1 2">
    <name type="scientific">Desulfopila aestuarii DSM 18488</name>
    <dbReference type="NCBI Taxonomy" id="1121416"/>
    <lineage>
        <taxon>Bacteria</taxon>
        <taxon>Pseudomonadati</taxon>
        <taxon>Thermodesulfobacteriota</taxon>
        <taxon>Desulfobulbia</taxon>
        <taxon>Desulfobulbales</taxon>
        <taxon>Desulfocapsaceae</taxon>
        <taxon>Desulfopila</taxon>
    </lineage>
</organism>
<dbReference type="OrthoDB" id="5430171at2"/>
<dbReference type="SUPFAM" id="SSF50249">
    <property type="entry name" value="Nucleic acid-binding proteins"/>
    <property type="match status" value="1"/>
</dbReference>
<protein>
    <submittedName>
        <fullName evidence="1">Uncharacterized OB-fold protein, contains Zn-ribbon domain</fullName>
    </submittedName>
</protein>
<dbReference type="Proteomes" id="UP000184603">
    <property type="component" value="Unassembled WGS sequence"/>
</dbReference>
<keyword evidence="2" id="KW-1185">Reference proteome</keyword>
<accession>A0A1M7YKE7</accession>
<dbReference type="RefSeq" id="WP_073616681.1">
    <property type="nucleotide sequence ID" value="NZ_FRFE01000046.1"/>
</dbReference>
<reference evidence="1 2" key="1">
    <citation type="submission" date="2016-12" db="EMBL/GenBank/DDBJ databases">
        <authorList>
            <person name="Song W.-J."/>
            <person name="Kurnit D.M."/>
        </authorList>
    </citation>
    <scope>NUCLEOTIDE SEQUENCE [LARGE SCALE GENOMIC DNA]</scope>
    <source>
        <strain evidence="1 2">DSM 18488</strain>
    </source>
</reference>
<evidence type="ECO:0000313" key="2">
    <source>
        <dbReference type="Proteomes" id="UP000184603"/>
    </source>
</evidence>
<dbReference type="AlphaFoldDB" id="A0A1M7YKE7"/>
<dbReference type="InterPro" id="IPR012340">
    <property type="entry name" value="NA-bd_OB-fold"/>
</dbReference>
<proteinExistence type="predicted"/>